<dbReference type="SUPFAM" id="SSF55785">
    <property type="entry name" value="PYP-like sensor domain (PAS domain)"/>
    <property type="match status" value="3"/>
</dbReference>
<evidence type="ECO:0000256" key="8">
    <source>
        <dbReference type="ARBA" id="ARBA00023012"/>
    </source>
</evidence>
<feature type="domain" description="PAS" evidence="12">
    <location>
        <begin position="467"/>
        <end position="540"/>
    </location>
</feature>
<sequence length="892" mass="96427">MAGLGTAAAVLPLIGVLALPRASWLIPALLQPYVTGATALVAALAFSILWGQDKARRPAGLLWMTDFLLGAALLRLLDASRGAASLLVALGIIAALTVPSSKHPARYQRLLTFLTVLCVGGGLSLLRAWPGAELALSALAAATMLAWHREGRQPSMTRAYLRTAAGLALVGQLAVAVQATGDGVLALCGSLYEFAAVIVLYRLVLQQTLRQPLLRLGELANALQAVASPILVSGVDGRIRWVNAAMCRVTGYPAEELLGQPTRVLEAVGARPSYDALDRAMQSAQPWRGQLPVRRNDGGCYIDDRRSTPVHDDQGALKGHVWVGDDLTERARAEERGRHSEESLRRLVDSAPDAIIVTDEIGRILRANPRVNELLGYSPDELEGMTLGQLMPPAMASLHGGYMQGYGHGRRGMTAAGREVQALRKDGSLVSVHVRVGEMPDLGGRRFVGFLRDMTEHKRSEAALRHGEEKLRKLYDMSPLGIALTDINGNFLDFNNSFMELTGYDAQSLHALSYWDLTPSEHESDERRNLELLQSVGRYGPYEKEYKCRDGGLRPVRLNGVRIEFNGQPCIWSIVEDLTDRRNAEHEQARLQRQLMQAQKMEALGQLTGGIAHDFNNMLAGILGLSTLALERRIDDPSGKVMTYLREIARVSERGRDLIERLMRFSRPAPAQAPQSRTLRPVVEEVLRMLASTLPPTAKISLHVEPTLPDAYFTEVDLHQALTNLVINARDAVGGVGEIDIELARVALADFECTSCGQRVHGPHVALRVRDNGAGIPPALMARVFDPFFTTKEVGKGTGLGLAMVHSLVHQAGGHVGVSSTPGIGTCFSMLLRPAESALRRAVSEEEAATPPIEPFPSRGASKPGLADAVGGTAPSAPARMAGDRTDDAPCP</sequence>
<evidence type="ECO:0000259" key="13">
    <source>
        <dbReference type="PROSITE" id="PS50113"/>
    </source>
</evidence>
<keyword evidence="15" id="KW-1185">Reference proteome</keyword>
<dbReference type="Pfam" id="PF00989">
    <property type="entry name" value="PAS"/>
    <property type="match status" value="1"/>
</dbReference>
<dbReference type="PROSITE" id="PS50109">
    <property type="entry name" value="HIS_KIN"/>
    <property type="match status" value="1"/>
</dbReference>
<organism evidence="14 15">
    <name type="scientific">Ideonella azotifigens</name>
    <dbReference type="NCBI Taxonomy" id="513160"/>
    <lineage>
        <taxon>Bacteria</taxon>
        <taxon>Pseudomonadati</taxon>
        <taxon>Pseudomonadota</taxon>
        <taxon>Betaproteobacteria</taxon>
        <taxon>Burkholderiales</taxon>
        <taxon>Sphaerotilaceae</taxon>
        <taxon>Ideonella</taxon>
    </lineage>
</organism>
<proteinExistence type="predicted"/>
<dbReference type="Gene3D" id="1.10.287.130">
    <property type="match status" value="1"/>
</dbReference>
<feature type="transmembrane region" description="Helical" evidence="10">
    <location>
        <begin position="28"/>
        <end position="49"/>
    </location>
</feature>
<dbReference type="NCBIfam" id="TIGR00229">
    <property type="entry name" value="sensory_box"/>
    <property type="match status" value="3"/>
</dbReference>
<keyword evidence="6" id="KW-0418">Kinase</keyword>
<dbReference type="CDD" id="cd00082">
    <property type="entry name" value="HisKA"/>
    <property type="match status" value="1"/>
</dbReference>
<keyword evidence="10" id="KW-0812">Transmembrane</keyword>
<keyword evidence="10" id="KW-0472">Membrane</keyword>
<dbReference type="InterPro" id="IPR000014">
    <property type="entry name" value="PAS"/>
</dbReference>
<protein>
    <recommendedName>
        <fullName evidence="2">histidine kinase</fullName>
        <ecNumber evidence="2">2.7.13.3</ecNumber>
    </recommendedName>
</protein>
<feature type="domain" description="PAS" evidence="12">
    <location>
        <begin position="340"/>
        <end position="393"/>
    </location>
</feature>
<feature type="transmembrane region" description="Helical" evidence="10">
    <location>
        <begin position="159"/>
        <end position="177"/>
    </location>
</feature>
<dbReference type="SMART" id="SM00086">
    <property type="entry name" value="PAC"/>
    <property type="match status" value="3"/>
</dbReference>
<evidence type="ECO:0000256" key="2">
    <source>
        <dbReference type="ARBA" id="ARBA00012438"/>
    </source>
</evidence>
<dbReference type="Pfam" id="PF13426">
    <property type="entry name" value="PAS_9"/>
    <property type="match status" value="1"/>
</dbReference>
<comment type="caution">
    <text evidence="14">The sequence shown here is derived from an EMBL/GenBank/DDBJ whole genome shotgun (WGS) entry which is preliminary data.</text>
</comment>
<dbReference type="InterPro" id="IPR005467">
    <property type="entry name" value="His_kinase_dom"/>
</dbReference>
<dbReference type="PROSITE" id="PS50113">
    <property type="entry name" value="PAC"/>
    <property type="match status" value="2"/>
</dbReference>
<evidence type="ECO:0000256" key="5">
    <source>
        <dbReference type="ARBA" id="ARBA00022741"/>
    </source>
</evidence>
<accession>A0ABP3VUY3</accession>
<dbReference type="SUPFAM" id="SSF55874">
    <property type="entry name" value="ATPase domain of HSP90 chaperone/DNA topoisomerase II/histidine kinase"/>
    <property type="match status" value="1"/>
</dbReference>
<dbReference type="EC" id="2.7.13.3" evidence="2"/>
<feature type="domain" description="PAC" evidence="13">
    <location>
        <begin position="416"/>
        <end position="466"/>
    </location>
</feature>
<keyword evidence="10" id="KW-1133">Transmembrane helix</keyword>
<dbReference type="PROSITE" id="PS50112">
    <property type="entry name" value="PAS"/>
    <property type="match status" value="3"/>
</dbReference>
<name>A0ABP3VUY3_9BURK</name>
<evidence type="ECO:0000256" key="3">
    <source>
        <dbReference type="ARBA" id="ARBA00022553"/>
    </source>
</evidence>
<evidence type="ECO:0000256" key="9">
    <source>
        <dbReference type="SAM" id="MobiDB-lite"/>
    </source>
</evidence>
<reference evidence="15" key="1">
    <citation type="journal article" date="2019" name="Int. J. Syst. Evol. Microbiol.">
        <title>The Global Catalogue of Microorganisms (GCM) 10K type strain sequencing project: providing services to taxonomists for standard genome sequencing and annotation.</title>
        <authorList>
            <consortium name="The Broad Institute Genomics Platform"/>
            <consortium name="The Broad Institute Genome Sequencing Center for Infectious Disease"/>
            <person name="Wu L."/>
            <person name="Ma J."/>
        </authorList>
    </citation>
    <scope>NUCLEOTIDE SEQUENCE [LARGE SCALE GENOMIC DNA]</scope>
    <source>
        <strain evidence="15">JCM 15503</strain>
    </source>
</reference>
<keyword evidence="5" id="KW-0547">Nucleotide-binding</keyword>
<dbReference type="InterPro" id="IPR035965">
    <property type="entry name" value="PAS-like_dom_sf"/>
</dbReference>
<dbReference type="InterPro" id="IPR003594">
    <property type="entry name" value="HATPase_dom"/>
</dbReference>
<dbReference type="Pfam" id="PF08448">
    <property type="entry name" value="PAS_4"/>
    <property type="match status" value="1"/>
</dbReference>
<feature type="domain" description="PAC" evidence="13">
    <location>
        <begin position="287"/>
        <end position="339"/>
    </location>
</feature>
<dbReference type="InterPro" id="IPR004358">
    <property type="entry name" value="Sig_transdc_His_kin-like_C"/>
</dbReference>
<dbReference type="SMART" id="SM00388">
    <property type="entry name" value="HisKA"/>
    <property type="match status" value="1"/>
</dbReference>
<feature type="transmembrane region" description="Helical" evidence="10">
    <location>
        <begin position="183"/>
        <end position="205"/>
    </location>
</feature>
<evidence type="ECO:0000259" key="12">
    <source>
        <dbReference type="PROSITE" id="PS50112"/>
    </source>
</evidence>
<dbReference type="Pfam" id="PF02518">
    <property type="entry name" value="HATPase_c"/>
    <property type="match status" value="1"/>
</dbReference>
<dbReference type="Proteomes" id="UP001500279">
    <property type="component" value="Unassembled WGS sequence"/>
</dbReference>
<dbReference type="Gene3D" id="3.30.565.10">
    <property type="entry name" value="Histidine kinase-like ATPase, C-terminal domain"/>
    <property type="match status" value="1"/>
</dbReference>
<dbReference type="InterPro" id="IPR036890">
    <property type="entry name" value="HATPase_C_sf"/>
</dbReference>
<evidence type="ECO:0000313" key="14">
    <source>
        <dbReference type="EMBL" id="GAA0767033.1"/>
    </source>
</evidence>
<dbReference type="InterPro" id="IPR013656">
    <property type="entry name" value="PAS_4"/>
</dbReference>
<keyword evidence="4" id="KW-0808">Transferase</keyword>
<dbReference type="Pfam" id="PF00512">
    <property type="entry name" value="HisKA"/>
    <property type="match status" value="1"/>
</dbReference>
<dbReference type="Gene3D" id="3.30.450.20">
    <property type="entry name" value="PAS domain"/>
    <property type="match status" value="3"/>
</dbReference>
<dbReference type="InterPro" id="IPR003661">
    <property type="entry name" value="HisK_dim/P_dom"/>
</dbReference>
<dbReference type="PRINTS" id="PR00344">
    <property type="entry name" value="BCTRLSENSOR"/>
</dbReference>
<evidence type="ECO:0000256" key="1">
    <source>
        <dbReference type="ARBA" id="ARBA00000085"/>
    </source>
</evidence>
<feature type="compositionally biased region" description="Basic and acidic residues" evidence="9">
    <location>
        <begin position="882"/>
        <end position="892"/>
    </location>
</feature>
<feature type="transmembrane region" description="Helical" evidence="10">
    <location>
        <begin position="107"/>
        <end position="125"/>
    </location>
</feature>
<feature type="domain" description="PAS" evidence="12">
    <location>
        <begin position="215"/>
        <end position="266"/>
    </location>
</feature>
<dbReference type="EMBL" id="BAAAEW010000045">
    <property type="protein sequence ID" value="GAA0767033.1"/>
    <property type="molecule type" value="Genomic_DNA"/>
</dbReference>
<evidence type="ECO:0000256" key="4">
    <source>
        <dbReference type="ARBA" id="ARBA00022679"/>
    </source>
</evidence>
<keyword evidence="8" id="KW-0902">Two-component regulatory system</keyword>
<feature type="transmembrane region" description="Helical" evidence="10">
    <location>
        <begin position="61"/>
        <end position="77"/>
    </location>
</feature>
<keyword evidence="3" id="KW-0597">Phosphoprotein</keyword>
<feature type="transmembrane region" description="Helical" evidence="10">
    <location>
        <begin position="83"/>
        <end position="100"/>
    </location>
</feature>
<feature type="domain" description="Histidine kinase" evidence="11">
    <location>
        <begin position="610"/>
        <end position="836"/>
    </location>
</feature>
<dbReference type="SMART" id="SM00091">
    <property type="entry name" value="PAS"/>
    <property type="match status" value="3"/>
</dbReference>
<dbReference type="InterPro" id="IPR000700">
    <property type="entry name" value="PAS-assoc_C"/>
</dbReference>
<evidence type="ECO:0000313" key="15">
    <source>
        <dbReference type="Proteomes" id="UP001500279"/>
    </source>
</evidence>
<evidence type="ECO:0000259" key="11">
    <source>
        <dbReference type="PROSITE" id="PS50109"/>
    </source>
</evidence>
<gene>
    <name evidence="14" type="ORF">GCM10009107_55610</name>
</gene>
<dbReference type="InterPro" id="IPR036097">
    <property type="entry name" value="HisK_dim/P_sf"/>
</dbReference>
<evidence type="ECO:0000256" key="10">
    <source>
        <dbReference type="SAM" id="Phobius"/>
    </source>
</evidence>
<evidence type="ECO:0000256" key="7">
    <source>
        <dbReference type="ARBA" id="ARBA00022840"/>
    </source>
</evidence>
<feature type="region of interest" description="Disordered" evidence="9">
    <location>
        <begin position="842"/>
        <end position="892"/>
    </location>
</feature>
<dbReference type="InterPro" id="IPR001610">
    <property type="entry name" value="PAC"/>
</dbReference>
<dbReference type="PANTHER" id="PTHR43065">
    <property type="entry name" value="SENSOR HISTIDINE KINASE"/>
    <property type="match status" value="1"/>
</dbReference>
<dbReference type="SMART" id="SM00387">
    <property type="entry name" value="HATPase_c"/>
    <property type="match status" value="1"/>
</dbReference>
<comment type="catalytic activity">
    <reaction evidence="1">
        <text>ATP + protein L-histidine = ADP + protein N-phospho-L-histidine.</text>
        <dbReference type="EC" id="2.7.13.3"/>
    </reaction>
</comment>
<dbReference type="SUPFAM" id="SSF47384">
    <property type="entry name" value="Homodimeric domain of signal transducing histidine kinase"/>
    <property type="match status" value="1"/>
</dbReference>
<dbReference type="PANTHER" id="PTHR43065:SF46">
    <property type="entry name" value="C4-DICARBOXYLATE TRANSPORT SENSOR PROTEIN DCTB"/>
    <property type="match status" value="1"/>
</dbReference>
<dbReference type="CDD" id="cd00130">
    <property type="entry name" value="PAS"/>
    <property type="match status" value="3"/>
</dbReference>
<evidence type="ECO:0000256" key="6">
    <source>
        <dbReference type="ARBA" id="ARBA00022777"/>
    </source>
</evidence>
<dbReference type="InterPro" id="IPR013767">
    <property type="entry name" value="PAS_fold"/>
</dbReference>
<keyword evidence="7" id="KW-0067">ATP-binding</keyword>